<name>A0A0L9TZC9_PHAAN</name>
<keyword evidence="3" id="KW-0862">Zinc</keyword>
<dbReference type="PANTHER" id="PTHR33304">
    <property type="match status" value="1"/>
</dbReference>
<evidence type="ECO:0000313" key="9">
    <source>
        <dbReference type="Proteomes" id="UP000053144"/>
    </source>
</evidence>
<evidence type="ECO:0000259" key="7">
    <source>
        <dbReference type="SMART" id="SM00249"/>
    </source>
</evidence>
<dbReference type="InterPro" id="IPR056280">
    <property type="entry name" value="AIPP2-like_SPOC"/>
</dbReference>
<dbReference type="Gramene" id="KOM35900">
    <property type="protein sequence ID" value="KOM35900"/>
    <property type="gene ID" value="LR48_Vigan02g205000"/>
</dbReference>
<dbReference type="Gene3D" id="3.30.40.10">
    <property type="entry name" value="Zinc/RING finger domain, C3HC4 (zinc finger)"/>
    <property type="match status" value="1"/>
</dbReference>
<gene>
    <name evidence="8" type="ORF">LR48_Vigan02g205000</name>
</gene>
<dbReference type="EMBL" id="CM003372">
    <property type="protein sequence ID" value="KOM35900.1"/>
    <property type="molecule type" value="Genomic_DNA"/>
</dbReference>
<keyword evidence="4" id="KW-0805">Transcription regulation</keyword>
<keyword evidence="2" id="KW-0863">Zinc-finger</keyword>
<evidence type="ECO:0000256" key="1">
    <source>
        <dbReference type="ARBA" id="ARBA00022723"/>
    </source>
</evidence>
<keyword evidence="1" id="KW-0479">Metal-binding</keyword>
<dbReference type="GO" id="GO:0140566">
    <property type="term" value="F:histone reader activity"/>
    <property type="evidence" value="ECO:0007669"/>
    <property type="project" value="InterPro"/>
</dbReference>
<dbReference type="PROSITE" id="PS01359">
    <property type="entry name" value="ZF_PHD_1"/>
    <property type="match status" value="1"/>
</dbReference>
<dbReference type="SMART" id="SM00249">
    <property type="entry name" value="PHD"/>
    <property type="match status" value="1"/>
</dbReference>
<dbReference type="GO" id="GO:0008270">
    <property type="term" value="F:zinc ion binding"/>
    <property type="evidence" value="ECO:0007669"/>
    <property type="project" value="UniProtKB-KW"/>
</dbReference>
<dbReference type="Pfam" id="PF23121">
    <property type="entry name" value="SPOC_AIPP2"/>
    <property type="match status" value="1"/>
</dbReference>
<dbReference type="InterPro" id="IPR013083">
    <property type="entry name" value="Znf_RING/FYVE/PHD"/>
</dbReference>
<proteinExistence type="predicted"/>
<dbReference type="SUPFAM" id="SSF57903">
    <property type="entry name" value="FYVE/PHD zinc finger"/>
    <property type="match status" value="1"/>
</dbReference>
<dbReference type="OMA" id="ECNERTQ"/>
<reference evidence="9" key="1">
    <citation type="journal article" date="2015" name="Proc. Natl. Acad. Sci. U.S.A.">
        <title>Genome sequencing of adzuki bean (Vigna angularis) provides insight into high starch and low fat accumulation and domestication.</title>
        <authorList>
            <person name="Yang K."/>
            <person name="Tian Z."/>
            <person name="Chen C."/>
            <person name="Luo L."/>
            <person name="Zhao B."/>
            <person name="Wang Z."/>
            <person name="Yu L."/>
            <person name="Li Y."/>
            <person name="Sun Y."/>
            <person name="Li W."/>
            <person name="Chen Y."/>
            <person name="Li Y."/>
            <person name="Zhang Y."/>
            <person name="Ai D."/>
            <person name="Zhao J."/>
            <person name="Shang C."/>
            <person name="Ma Y."/>
            <person name="Wu B."/>
            <person name="Wang M."/>
            <person name="Gao L."/>
            <person name="Sun D."/>
            <person name="Zhang P."/>
            <person name="Guo F."/>
            <person name="Wang W."/>
            <person name="Li Y."/>
            <person name="Wang J."/>
            <person name="Varshney R.K."/>
            <person name="Wang J."/>
            <person name="Ling H.Q."/>
            <person name="Wan P."/>
        </authorList>
    </citation>
    <scope>NUCLEOTIDE SEQUENCE</scope>
    <source>
        <strain evidence="9">cv. Jingnong 6</strain>
    </source>
</reference>
<feature type="region of interest" description="Disordered" evidence="6">
    <location>
        <begin position="395"/>
        <end position="426"/>
    </location>
</feature>
<dbReference type="AlphaFoldDB" id="A0A0L9TZC9"/>
<sequence length="426" mass="47507">ETVCLKCGDKGFEVALVFCSGCQAYALHRYCLKGPVIFTGPVKWFCDDCVKKLRLPPSLDQSTPLSSVTRNYKNLEKNAIQTTRVFTNCEERVKKRNKLLKKKNKKEHEKGKVNSAFVDETKGVLSSSHDLQHPQHIISSELTNECEAAPRDVTNSDLGLQSVPFSEGATCNDSSCIELYGCVHAQPLIDPIWRGSIYFCNETIGAVSGLLAHMSDLACSKVVEETGHFPEVLHAELVPRSTVWPESFKSREPTDQDIALFFFPDSEGAEKVFDALVDDVICHEYAIRFVAKNAELLIFPSTDLPISCWIAGMGQQIAKGRSGGAVEEGEGKDVPARSLPHQWRSFSVGHVSEVKILHLLQGATSGVEGSGSRRCHCIEPVWFRFCFVTSTERKADGRNGRWKETREREKEREKLRKTESPLGLED</sequence>
<accession>A0A0L9TZC9</accession>
<evidence type="ECO:0000256" key="2">
    <source>
        <dbReference type="ARBA" id="ARBA00022771"/>
    </source>
</evidence>
<dbReference type="InterPro" id="IPR011011">
    <property type="entry name" value="Znf_FYVE_PHD"/>
</dbReference>
<dbReference type="Proteomes" id="UP000053144">
    <property type="component" value="Chromosome 2"/>
</dbReference>
<dbReference type="GO" id="GO:0034244">
    <property type="term" value="P:negative regulation of transcription elongation by RNA polymerase II"/>
    <property type="evidence" value="ECO:0007669"/>
    <property type="project" value="InterPro"/>
</dbReference>
<dbReference type="InterPro" id="IPR049914">
    <property type="entry name" value="PHD1-3/5-6"/>
</dbReference>
<protein>
    <recommendedName>
        <fullName evidence="7">Zinc finger PHD-type domain-containing protein</fullName>
    </recommendedName>
</protein>
<dbReference type="InterPro" id="IPR019786">
    <property type="entry name" value="Zinc_finger_PHD-type_CS"/>
</dbReference>
<feature type="compositionally biased region" description="Basic and acidic residues" evidence="6">
    <location>
        <begin position="395"/>
        <end position="419"/>
    </location>
</feature>
<dbReference type="InterPro" id="IPR001965">
    <property type="entry name" value="Znf_PHD"/>
</dbReference>
<keyword evidence="5" id="KW-0804">Transcription</keyword>
<dbReference type="PANTHER" id="PTHR33304:SF18">
    <property type="entry name" value="CHROMATIN REGULATOR PHD FAMILY-RELATED"/>
    <property type="match status" value="1"/>
</dbReference>
<evidence type="ECO:0000313" key="8">
    <source>
        <dbReference type="EMBL" id="KOM35900.1"/>
    </source>
</evidence>
<evidence type="ECO:0000256" key="6">
    <source>
        <dbReference type="SAM" id="MobiDB-lite"/>
    </source>
</evidence>
<evidence type="ECO:0000256" key="5">
    <source>
        <dbReference type="ARBA" id="ARBA00023163"/>
    </source>
</evidence>
<feature type="domain" description="Zinc finger PHD-type" evidence="7">
    <location>
        <begin position="3"/>
        <end position="50"/>
    </location>
</feature>
<evidence type="ECO:0000256" key="4">
    <source>
        <dbReference type="ARBA" id="ARBA00023015"/>
    </source>
</evidence>
<dbReference type="STRING" id="3914.A0A0L9TZC9"/>
<feature type="non-terminal residue" evidence="8">
    <location>
        <position position="1"/>
    </location>
</feature>
<evidence type="ECO:0000256" key="3">
    <source>
        <dbReference type="ARBA" id="ARBA00022833"/>
    </source>
</evidence>
<organism evidence="8 9">
    <name type="scientific">Phaseolus angularis</name>
    <name type="common">Azuki bean</name>
    <name type="synonym">Vigna angularis</name>
    <dbReference type="NCBI Taxonomy" id="3914"/>
    <lineage>
        <taxon>Eukaryota</taxon>
        <taxon>Viridiplantae</taxon>
        <taxon>Streptophyta</taxon>
        <taxon>Embryophyta</taxon>
        <taxon>Tracheophyta</taxon>
        <taxon>Spermatophyta</taxon>
        <taxon>Magnoliopsida</taxon>
        <taxon>eudicotyledons</taxon>
        <taxon>Gunneridae</taxon>
        <taxon>Pentapetalae</taxon>
        <taxon>rosids</taxon>
        <taxon>fabids</taxon>
        <taxon>Fabales</taxon>
        <taxon>Fabaceae</taxon>
        <taxon>Papilionoideae</taxon>
        <taxon>50 kb inversion clade</taxon>
        <taxon>NPAAA clade</taxon>
        <taxon>indigoferoid/millettioid clade</taxon>
        <taxon>Phaseoleae</taxon>
        <taxon>Vigna</taxon>
    </lineage>
</organism>